<dbReference type="InterPro" id="IPR004827">
    <property type="entry name" value="bZIP"/>
</dbReference>
<dbReference type="Pfam" id="PF11786">
    <property type="entry name" value="Aft1_HRA"/>
    <property type="match status" value="1"/>
</dbReference>
<dbReference type="InterPro" id="IPR021755">
    <property type="entry name" value="TF_Aft1_HRA"/>
</dbReference>
<feature type="compositionally biased region" description="Low complexity" evidence="7">
    <location>
        <begin position="340"/>
        <end position="361"/>
    </location>
</feature>
<evidence type="ECO:0000256" key="5">
    <source>
        <dbReference type="ARBA" id="ARBA00023163"/>
    </source>
</evidence>
<dbReference type="AlphaFoldDB" id="A0A8H7Z7N9"/>
<feature type="compositionally biased region" description="Low complexity" evidence="7">
    <location>
        <begin position="72"/>
        <end position="83"/>
    </location>
</feature>
<feature type="region of interest" description="Disordered" evidence="7">
    <location>
        <begin position="340"/>
        <end position="460"/>
    </location>
</feature>
<reference evidence="9 10" key="1">
    <citation type="submission" date="2020-12" db="EMBL/GenBank/DDBJ databases">
        <title>Effect of drift, selection, and recombination on the evolution of hybrid genomes in Candida yeast pathogens.</title>
        <authorList>
            <person name="Mixao V."/>
            <person name="Ksiezopolska E."/>
            <person name="Saus E."/>
            <person name="Boekhout T."/>
            <person name="Gacser A."/>
            <person name="Gabaldon T."/>
        </authorList>
    </citation>
    <scope>NUCLEOTIDE SEQUENCE [LARGE SCALE GENOMIC DNA]</scope>
    <source>
        <strain evidence="9 10">BP57</strain>
    </source>
</reference>
<evidence type="ECO:0000259" key="8">
    <source>
        <dbReference type="PROSITE" id="PS50217"/>
    </source>
</evidence>
<dbReference type="GO" id="GO:0003677">
    <property type="term" value="F:DNA binding"/>
    <property type="evidence" value="ECO:0007669"/>
    <property type="project" value="UniProtKB-KW"/>
</dbReference>
<dbReference type="GO" id="GO:0006357">
    <property type="term" value="P:regulation of transcription by RNA polymerase II"/>
    <property type="evidence" value="ECO:0007669"/>
    <property type="project" value="UniProtKB-ARBA"/>
</dbReference>
<dbReference type="PANTHER" id="PTHR19304">
    <property type="entry name" value="CYCLIC-AMP RESPONSE ELEMENT BINDING PROTEIN"/>
    <property type="match status" value="1"/>
</dbReference>
<dbReference type="SUPFAM" id="SSF57959">
    <property type="entry name" value="Leucine zipper domain"/>
    <property type="match status" value="1"/>
</dbReference>
<evidence type="ECO:0000256" key="2">
    <source>
        <dbReference type="ARBA" id="ARBA00007163"/>
    </source>
</evidence>
<feature type="region of interest" description="Disordered" evidence="7">
    <location>
        <begin position="213"/>
        <end position="291"/>
    </location>
</feature>
<sequence>MSGDFDLEPNPFERSFATKDSSLSLSTAGHQSRNESSSEIDTVGNSSAYSNNKASTAFPGVQDPQDVPNATQQQHQHLPLQNHHPTKLPGITPPLFTPGGRRLPPLEPTSNPGTPTTNLWNSLLSASNNNNPNSLPQQNGQFHPNQQNFNQFASRKTGLTPNESNLRSGLTPGGFPFGFGGQVGNGLSTPGGLLNGPITPGLSSLLGIPSGNSNMLMGMSHSGVHNPGPSQMQHSQSTPSQQQLQAQPQPQPQPQPQQGQVQPPQPAGEQSQPLPQQLPPTGASPPVNNQQLALVPPSVLPENQKFLQQPVVPLASQEQLPPQPDHSHPLSTHIDSVALQQSHSSSHLASLNSSQHQSSEAVSTVENGALPNSNNPSLANESTEKSSEPPKKKKGRTAGVKKPRATKPKKETVKVKQELEKENLNGDKENHDSDEAKDSETKPVNGKRKSSTNDEEKRKNFLERNRVAASKCRQRKKQLMQKMEDELAFYSKGYRQTSAQVTQLRAQLEKMKNILISHKDCPTLAQTFGGAENLSSIIQEAEHLTENTVEAEEHISSMPSTIPTTLH</sequence>
<evidence type="ECO:0000256" key="7">
    <source>
        <dbReference type="SAM" id="MobiDB-lite"/>
    </source>
</evidence>
<dbReference type="Gene3D" id="1.20.5.170">
    <property type="match status" value="1"/>
</dbReference>
<feature type="compositionally biased region" description="Polar residues" evidence="7">
    <location>
        <begin position="108"/>
        <end position="117"/>
    </location>
</feature>
<feature type="compositionally biased region" description="Polar residues" evidence="7">
    <location>
        <begin position="18"/>
        <end position="55"/>
    </location>
</feature>
<evidence type="ECO:0000313" key="10">
    <source>
        <dbReference type="Proteomes" id="UP000669133"/>
    </source>
</evidence>
<dbReference type="InterPro" id="IPR051027">
    <property type="entry name" value="bZIP_transcription_factors"/>
</dbReference>
<evidence type="ECO:0000313" key="9">
    <source>
        <dbReference type="EMBL" id="KAG5416695.1"/>
    </source>
</evidence>
<feature type="region of interest" description="Disordered" evidence="7">
    <location>
        <begin position="1"/>
        <end position="146"/>
    </location>
</feature>
<evidence type="ECO:0000256" key="6">
    <source>
        <dbReference type="ARBA" id="ARBA00023242"/>
    </source>
</evidence>
<accession>A0A8H7Z7N9</accession>
<dbReference type="InterPro" id="IPR046347">
    <property type="entry name" value="bZIP_sf"/>
</dbReference>
<feature type="compositionally biased region" description="Basic and acidic residues" evidence="7">
    <location>
        <begin position="408"/>
        <end position="441"/>
    </location>
</feature>
<keyword evidence="3" id="KW-0805">Transcription regulation</keyword>
<dbReference type="GO" id="GO:0003700">
    <property type="term" value="F:DNA-binding transcription factor activity"/>
    <property type="evidence" value="ECO:0007669"/>
    <property type="project" value="InterPro"/>
</dbReference>
<dbReference type="OrthoDB" id="295274at2759"/>
<evidence type="ECO:0000256" key="3">
    <source>
        <dbReference type="ARBA" id="ARBA00023015"/>
    </source>
</evidence>
<feature type="compositionally biased region" description="Basic and acidic residues" evidence="7">
    <location>
        <begin position="451"/>
        <end position="460"/>
    </location>
</feature>
<dbReference type="RefSeq" id="XP_067545811.1">
    <property type="nucleotide sequence ID" value="XM_067694859.1"/>
</dbReference>
<keyword evidence="10" id="KW-1185">Reference proteome</keyword>
<dbReference type="SMART" id="SM00338">
    <property type="entry name" value="BRLZ"/>
    <property type="match status" value="1"/>
</dbReference>
<keyword evidence="4" id="KW-0238">DNA-binding</keyword>
<feature type="compositionally biased region" description="Polar residues" evidence="7">
    <location>
        <begin position="362"/>
        <end position="381"/>
    </location>
</feature>
<gene>
    <name evidence="9" type="ORF">I9W82_005659</name>
</gene>
<dbReference type="GO" id="GO:0005634">
    <property type="term" value="C:nucleus"/>
    <property type="evidence" value="ECO:0007669"/>
    <property type="project" value="UniProtKB-SubCell"/>
</dbReference>
<comment type="similarity">
    <text evidence="2">Belongs to the bZIP family.</text>
</comment>
<dbReference type="EMBL" id="JAEOAQ010000009">
    <property type="protein sequence ID" value="KAG5416695.1"/>
    <property type="molecule type" value="Genomic_DNA"/>
</dbReference>
<protein>
    <submittedName>
        <fullName evidence="9">SKO1</fullName>
    </submittedName>
</protein>
<proteinExistence type="inferred from homology"/>
<keyword evidence="6" id="KW-0539">Nucleus</keyword>
<feature type="domain" description="BZIP" evidence="8">
    <location>
        <begin position="455"/>
        <end position="518"/>
    </location>
</feature>
<feature type="compositionally biased region" description="Basic residues" evidence="7">
    <location>
        <begin position="391"/>
        <end position="407"/>
    </location>
</feature>
<comment type="subcellular location">
    <subcellularLocation>
        <location evidence="1">Nucleus</location>
    </subcellularLocation>
</comment>
<dbReference type="FunFam" id="1.20.5.170:FF:000053">
    <property type="entry name" value="BZIP transcription factor AtfA"/>
    <property type="match status" value="1"/>
</dbReference>
<evidence type="ECO:0000256" key="1">
    <source>
        <dbReference type="ARBA" id="ARBA00004123"/>
    </source>
</evidence>
<name>A0A8H7Z7N9_9ASCO</name>
<feature type="compositionally biased region" description="Low complexity" evidence="7">
    <location>
        <begin position="118"/>
        <end position="146"/>
    </location>
</feature>
<dbReference type="Proteomes" id="UP000669133">
    <property type="component" value="Unassembled WGS sequence"/>
</dbReference>
<keyword evidence="5" id="KW-0804">Transcription</keyword>
<evidence type="ECO:0000256" key="4">
    <source>
        <dbReference type="ARBA" id="ARBA00023125"/>
    </source>
</evidence>
<dbReference type="GeneID" id="93654288"/>
<dbReference type="PROSITE" id="PS50217">
    <property type="entry name" value="BZIP"/>
    <property type="match status" value="1"/>
</dbReference>
<organism evidence="9 10">
    <name type="scientific">Candida metapsilosis</name>
    <dbReference type="NCBI Taxonomy" id="273372"/>
    <lineage>
        <taxon>Eukaryota</taxon>
        <taxon>Fungi</taxon>
        <taxon>Dikarya</taxon>
        <taxon>Ascomycota</taxon>
        <taxon>Saccharomycotina</taxon>
        <taxon>Pichiomycetes</taxon>
        <taxon>Debaryomycetaceae</taxon>
        <taxon>Candida/Lodderomyces clade</taxon>
        <taxon>Candida</taxon>
    </lineage>
</organism>
<comment type="caution">
    <text evidence="9">The sequence shown here is derived from an EMBL/GenBank/DDBJ whole genome shotgun (WGS) entry which is preliminary data.</text>
</comment>
<feature type="compositionally biased region" description="Low complexity" evidence="7">
    <location>
        <begin position="229"/>
        <end position="248"/>
    </location>
</feature>
<dbReference type="CDD" id="cd14687">
    <property type="entry name" value="bZIP_ATF2"/>
    <property type="match status" value="1"/>
</dbReference>